<accession>A0A1G1Y154</accession>
<proteinExistence type="predicted"/>
<reference evidence="1 2" key="1">
    <citation type="journal article" date="2016" name="Nat. Commun.">
        <title>Thousands of microbial genomes shed light on interconnected biogeochemical processes in an aquifer system.</title>
        <authorList>
            <person name="Anantharaman K."/>
            <person name="Brown C.T."/>
            <person name="Hug L.A."/>
            <person name="Sharon I."/>
            <person name="Castelle C.J."/>
            <person name="Probst A.J."/>
            <person name="Thomas B.C."/>
            <person name="Singh A."/>
            <person name="Wilkins M.J."/>
            <person name="Karaoz U."/>
            <person name="Brodie E.L."/>
            <person name="Williams K.H."/>
            <person name="Hubbard S.S."/>
            <person name="Banfield J.F."/>
        </authorList>
    </citation>
    <scope>NUCLEOTIDE SEQUENCE [LARGE SCALE GENOMIC DNA]</scope>
</reference>
<sequence>MFKNKIKLIALDGYGILLSRGYPQTVAVIAKKTGLPEKWLFDVIYKKYFNQAALKKITQKQAWESAVKELKLPMSWQALRALHLGLFKINQPAFRLAKELKKKYKVIMLSKNTRSQFADTKKKLPAVWRELEAINTWEYNLPKASKETINFLCQRYRVKPQEILLADDQAVNLAAAKKMGVKTIFYKNFKQFKKELEKYA</sequence>
<dbReference type="Proteomes" id="UP000178432">
    <property type="component" value="Unassembled WGS sequence"/>
</dbReference>
<evidence type="ECO:0000313" key="1">
    <source>
        <dbReference type="EMBL" id="OGY45924.1"/>
    </source>
</evidence>
<dbReference type="SUPFAM" id="SSF56784">
    <property type="entry name" value="HAD-like"/>
    <property type="match status" value="1"/>
</dbReference>
<name>A0A1G1Y154_9BACT</name>
<dbReference type="InterPro" id="IPR036412">
    <property type="entry name" value="HAD-like_sf"/>
</dbReference>
<evidence type="ECO:0000313" key="2">
    <source>
        <dbReference type="Proteomes" id="UP000178432"/>
    </source>
</evidence>
<dbReference type="PANTHER" id="PTHR43611:SF3">
    <property type="entry name" value="FLAVIN MONONUCLEOTIDE HYDROLASE 1, CHLOROPLATIC"/>
    <property type="match status" value="1"/>
</dbReference>
<protein>
    <submittedName>
        <fullName evidence="1">Uncharacterized protein</fullName>
    </submittedName>
</protein>
<dbReference type="Gene3D" id="3.40.50.1000">
    <property type="entry name" value="HAD superfamily/HAD-like"/>
    <property type="match status" value="1"/>
</dbReference>
<gene>
    <name evidence="1" type="ORF">A2663_00450</name>
</gene>
<dbReference type="InterPro" id="IPR023198">
    <property type="entry name" value="PGP-like_dom2"/>
</dbReference>
<dbReference type="Gene3D" id="1.10.150.240">
    <property type="entry name" value="Putative phosphatase, domain 2"/>
    <property type="match status" value="1"/>
</dbReference>
<dbReference type="EMBL" id="MHIF01000069">
    <property type="protein sequence ID" value="OGY45924.1"/>
    <property type="molecule type" value="Genomic_DNA"/>
</dbReference>
<organism evidence="1 2">
    <name type="scientific">Candidatus Buchananbacteria bacterium RIFCSPHIGHO2_01_FULL_46_12</name>
    <dbReference type="NCBI Taxonomy" id="1797536"/>
    <lineage>
        <taxon>Bacteria</taxon>
        <taxon>Candidatus Buchananiibacteriota</taxon>
    </lineage>
</organism>
<dbReference type="InterPro" id="IPR023214">
    <property type="entry name" value="HAD_sf"/>
</dbReference>
<dbReference type="PANTHER" id="PTHR43611">
    <property type="entry name" value="ALPHA-D-GLUCOSE 1-PHOSPHATE PHOSPHATASE"/>
    <property type="match status" value="1"/>
</dbReference>
<comment type="caution">
    <text evidence="1">The sequence shown here is derived from an EMBL/GenBank/DDBJ whole genome shotgun (WGS) entry which is preliminary data.</text>
</comment>
<dbReference type="AlphaFoldDB" id="A0A1G1Y154"/>